<sequence>MVYFLKRPSMWNPSFSKTLWEALFSIKTKACILTKSVNYLNPSVMAIFTDLVAMPCPQYSAASARLTYARHVITTLWLDEYHSNRTVIDADGSAIRVRNTKVPDVGKCFLLGFECVPTSELCYLFIPSILQEVISV</sequence>
<dbReference type="AlphaFoldDB" id="A0A540LRJ4"/>
<dbReference type="EMBL" id="VIEB01000491">
    <property type="protein sequence ID" value="TQD89101.1"/>
    <property type="molecule type" value="Genomic_DNA"/>
</dbReference>
<keyword evidence="2" id="KW-1185">Reference proteome</keyword>
<evidence type="ECO:0000313" key="1">
    <source>
        <dbReference type="EMBL" id="TQD89101.1"/>
    </source>
</evidence>
<proteinExistence type="predicted"/>
<accession>A0A540LRJ4</accession>
<evidence type="ECO:0000313" key="2">
    <source>
        <dbReference type="Proteomes" id="UP000315295"/>
    </source>
</evidence>
<organism evidence="1 2">
    <name type="scientific">Malus baccata</name>
    <name type="common">Siberian crab apple</name>
    <name type="synonym">Pyrus baccata</name>
    <dbReference type="NCBI Taxonomy" id="106549"/>
    <lineage>
        <taxon>Eukaryota</taxon>
        <taxon>Viridiplantae</taxon>
        <taxon>Streptophyta</taxon>
        <taxon>Embryophyta</taxon>
        <taxon>Tracheophyta</taxon>
        <taxon>Spermatophyta</taxon>
        <taxon>Magnoliopsida</taxon>
        <taxon>eudicotyledons</taxon>
        <taxon>Gunneridae</taxon>
        <taxon>Pentapetalae</taxon>
        <taxon>rosids</taxon>
        <taxon>fabids</taxon>
        <taxon>Rosales</taxon>
        <taxon>Rosaceae</taxon>
        <taxon>Amygdaloideae</taxon>
        <taxon>Maleae</taxon>
        <taxon>Malus</taxon>
    </lineage>
</organism>
<reference evidence="1 2" key="1">
    <citation type="journal article" date="2019" name="G3 (Bethesda)">
        <title>Sequencing of a Wild Apple (Malus baccata) Genome Unravels the Differences Between Cultivated and Wild Apple Species Regarding Disease Resistance and Cold Tolerance.</title>
        <authorList>
            <person name="Chen X."/>
        </authorList>
    </citation>
    <scope>NUCLEOTIDE SEQUENCE [LARGE SCALE GENOMIC DNA]</scope>
    <source>
        <strain evidence="2">cv. Shandingzi</strain>
        <tissue evidence="1">Leaves</tissue>
    </source>
</reference>
<dbReference type="Proteomes" id="UP000315295">
    <property type="component" value="Unassembled WGS sequence"/>
</dbReference>
<comment type="caution">
    <text evidence="1">The sequence shown here is derived from an EMBL/GenBank/DDBJ whole genome shotgun (WGS) entry which is preliminary data.</text>
</comment>
<gene>
    <name evidence="1" type="ORF">C1H46_025328</name>
</gene>
<name>A0A540LRJ4_MALBA</name>
<protein>
    <submittedName>
        <fullName evidence="1">Uncharacterized protein</fullName>
    </submittedName>
</protein>